<keyword evidence="3" id="KW-1185">Reference proteome</keyword>
<keyword evidence="1" id="KW-0472">Membrane</keyword>
<reference evidence="3" key="1">
    <citation type="journal article" date="2019" name="Int. J. Syst. Evol. Microbiol.">
        <title>The Global Catalogue of Microorganisms (GCM) 10K type strain sequencing project: providing services to taxonomists for standard genome sequencing and annotation.</title>
        <authorList>
            <consortium name="The Broad Institute Genomics Platform"/>
            <consortium name="The Broad Institute Genome Sequencing Center for Infectious Disease"/>
            <person name="Wu L."/>
            <person name="Ma J."/>
        </authorList>
    </citation>
    <scope>NUCLEOTIDE SEQUENCE [LARGE SCALE GENOMIC DNA]</scope>
    <source>
        <strain evidence="3">CGMCC 1.15342</strain>
    </source>
</reference>
<evidence type="ECO:0008006" key="4">
    <source>
        <dbReference type="Google" id="ProtNLM"/>
    </source>
</evidence>
<gene>
    <name evidence="2" type="ORF">GCM10011386_47080</name>
</gene>
<comment type="caution">
    <text evidence="2">The sequence shown here is derived from an EMBL/GenBank/DDBJ whole genome shotgun (WGS) entry which is preliminary data.</text>
</comment>
<keyword evidence="1" id="KW-1133">Transmembrane helix</keyword>
<evidence type="ECO:0000256" key="1">
    <source>
        <dbReference type="SAM" id="Phobius"/>
    </source>
</evidence>
<evidence type="ECO:0000313" key="3">
    <source>
        <dbReference type="Proteomes" id="UP000597338"/>
    </source>
</evidence>
<proteinExistence type="predicted"/>
<organism evidence="2 3">
    <name type="scientific">Parapedobacter defluvii</name>
    <dbReference type="NCBI Taxonomy" id="2045106"/>
    <lineage>
        <taxon>Bacteria</taxon>
        <taxon>Pseudomonadati</taxon>
        <taxon>Bacteroidota</taxon>
        <taxon>Sphingobacteriia</taxon>
        <taxon>Sphingobacteriales</taxon>
        <taxon>Sphingobacteriaceae</taxon>
        <taxon>Parapedobacter</taxon>
    </lineage>
</organism>
<dbReference type="EMBL" id="BMIK01000033">
    <property type="protein sequence ID" value="GGC49377.1"/>
    <property type="molecule type" value="Genomic_DNA"/>
</dbReference>
<sequence length="159" mass="17750">MKKKYIYLLIVLAIAIPLIPTAYSFWKSGAFDLVNQKFGPIFWVGVIVFIVFILGIVFFATKQAKKALQPKTLANGLPATATVISSRQGNMKISMGGVNQNYQLIIEVNVTNPQGETWQTTMKEMINITQIGIFQPGVSFKVLYDPNDKSKVVFDQTKN</sequence>
<name>A0ABQ1N2D5_9SPHI</name>
<accession>A0ABQ1N2D5</accession>
<dbReference type="Proteomes" id="UP000597338">
    <property type="component" value="Unassembled WGS sequence"/>
</dbReference>
<feature type="transmembrane region" description="Helical" evidence="1">
    <location>
        <begin position="40"/>
        <end position="61"/>
    </location>
</feature>
<evidence type="ECO:0000313" key="2">
    <source>
        <dbReference type="EMBL" id="GGC49377.1"/>
    </source>
</evidence>
<dbReference type="RefSeq" id="WP_188753939.1">
    <property type="nucleotide sequence ID" value="NZ_BMIK01000033.1"/>
</dbReference>
<protein>
    <recommendedName>
        <fullName evidence="4">DUF3592 domain-containing protein</fullName>
    </recommendedName>
</protein>
<keyword evidence="1" id="KW-0812">Transmembrane</keyword>